<proteinExistence type="predicted"/>
<keyword evidence="3" id="KW-1185">Reference proteome</keyword>
<accession>A0A319BER7</accession>
<reference evidence="2" key="1">
    <citation type="submission" date="2016-12" db="EMBL/GenBank/DDBJ databases">
        <title>The genomes of Aspergillus section Nigri reveals drivers in fungal speciation.</title>
        <authorList>
            <consortium name="DOE Joint Genome Institute"/>
            <person name="Vesth T.C."/>
            <person name="Nybo J."/>
            <person name="Theobald S."/>
            <person name="Brandl J."/>
            <person name="Frisvad J.C."/>
            <person name="Nielsen K.F."/>
            <person name="Lyhne E.K."/>
            <person name="Kogle M.E."/>
            <person name="Kuo A."/>
            <person name="Riley R."/>
            <person name="Clum A."/>
            <person name="Nolan M."/>
            <person name="Lipzen A."/>
            <person name="Salamov A."/>
            <person name="Henrissat B."/>
            <person name="Wiebenga A."/>
            <person name="De Vries R.P."/>
            <person name="Grigoriev I.V."/>
            <person name="Mortensen U.H."/>
            <person name="Andersen M.R."/>
            <person name="Baker S.E."/>
        </authorList>
    </citation>
    <scope>NUCLEOTIDE SEQUENCE [LARGE SCALE GENOMIC DNA]</scope>
    <source>
        <strain evidence="2">CBS 113365</strain>
    </source>
</reference>
<dbReference type="Proteomes" id="UP000248405">
    <property type="component" value="Unassembled WGS sequence"/>
</dbReference>
<dbReference type="RefSeq" id="XP_025565450.1">
    <property type="nucleotide sequence ID" value="XM_025702109.1"/>
</dbReference>
<feature type="transmembrane region" description="Helical" evidence="1">
    <location>
        <begin position="6"/>
        <end position="25"/>
    </location>
</feature>
<protein>
    <submittedName>
        <fullName evidence="2">Uncharacterized protein</fullName>
    </submittedName>
</protein>
<gene>
    <name evidence="2" type="ORF">BO88DRAFT_237997</name>
</gene>
<evidence type="ECO:0000313" key="2">
    <source>
        <dbReference type="EMBL" id="PYH71656.1"/>
    </source>
</evidence>
<keyword evidence="1" id="KW-0812">Transmembrane</keyword>
<dbReference type="GeneID" id="37206701"/>
<sequence length="75" mass="8619">MFICVMGGVYNVFFSFFSILFNLVLQSKHVFVSSIKQYSIKPSTNQHLNKSRTYKTGYIIYQSHLSNTTSITQPS</sequence>
<keyword evidence="1" id="KW-1133">Transmembrane helix</keyword>
<dbReference type="AlphaFoldDB" id="A0A319BER7"/>
<name>A0A319BER7_ASPVC</name>
<dbReference type="EMBL" id="KZ821618">
    <property type="protein sequence ID" value="PYH71656.1"/>
    <property type="molecule type" value="Genomic_DNA"/>
</dbReference>
<organism evidence="2 3">
    <name type="scientific">Aspergillus vadensis (strain CBS 113365 / IMI 142717 / IBT 24658)</name>
    <dbReference type="NCBI Taxonomy" id="1448311"/>
    <lineage>
        <taxon>Eukaryota</taxon>
        <taxon>Fungi</taxon>
        <taxon>Dikarya</taxon>
        <taxon>Ascomycota</taxon>
        <taxon>Pezizomycotina</taxon>
        <taxon>Eurotiomycetes</taxon>
        <taxon>Eurotiomycetidae</taxon>
        <taxon>Eurotiales</taxon>
        <taxon>Aspergillaceae</taxon>
        <taxon>Aspergillus</taxon>
        <taxon>Aspergillus subgen. Circumdati</taxon>
    </lineage>
</organism>
<keyword evidence="1" id="KW-0472">Membrane</keyword>
<evidence type="ECO:0000256" key="1">
    <source>
        <dbReference type="SAM" id="Phobius"/>
    </source>
</evidence>
<evidence type="ECO:0000313" key="3">
    <source>
        <dbReference type="Proteomes" id="UP000248405"/>
    </source>
</evidence>